<evidence type="ECO:0000313" key="2">
    <source>
        <dbReference type="EMBL" id="KAL1196035.1"/>
    </source>
</evidence>
<dbReference type="PANTHER" id="PTHR37610">
    <property type="entry name" value="CCHC-TYPE DOMAIN-CONTAINING PROTEIN"/>
    <property type="match status" value="1"/>
</dbReference>
<comment type="caution">
    <text evidence="2">The sequence shown here is derived from an EMBL/GenBank/DDBJ whole genome shotgun (WGS) entry which is preliminary data.</text>
</comment>
<feature type="domain" description="Retrotransposon Copia-like N-terminal" evidence="1">
    <location>
        <begin position="24"/>
        <end position="70"/>
    </location>
</feature>
<dbReference type="Pfam" id="PF14244">
    <property type="entry name" value="Retrotran_gag_3"/>
    <property type="match status" value="1"/>
</dbReference>
<keyword evidence="3" id="KW-1185">Reference proteome</keyword>
<dbReference type="PANTHER" id="PTHR37610:SF97">
    <property type="entry name" value="RETROTRANSPOSON GAG DOMAIN-CONTAINING PROTEIN"/>
    <property type="match status" value="1"/>
</dbReference>
<dbReference type="Proteomes" id="UP001558713">
    <property type="component" value="Unassembled WGS sequence"/>
</dbReference>
<sequence>MTEEKQTVIRINEATTMTPYSLYSSDNPGAMISAVQLTGENYAEWATEMMNALRAKRKTGFVDGSIPQPKEAGSELESWTSVNSMVIGWLRTSIVPRVRSTVLYAKLDSS</sequence>
<accession>A0ABD1A3Z7</accession>
<dbReference type="InterPro" id="IPR029472">
    <property type="entry name" value="Copia-like_N"/>
</dbReference>
<reference evidence="2 3" key="1">
    <citation type="submission" date="2024-04" db="EMBL/GenBank/DDBJ databases">
        <title>Genome assembly C_amara_ONT_v2.</title>
        <authorList>
            <person name="Yant L."/>
            <person name="Moore C."/>
            <person name="Slenker M."/>
        </authorList>
    </citation>
    <scope>NUCLEOTIDE SEQUENCE [LARGE SCALE GENOMIC DNA]</scope>
    <source>
        <tissue evidence="2">Leaf</tissue>
    </source>
</reference>
<proteinExistence type="predicted"/>
<name>A0ABD1A3Z7_CARAN</name>
<protein>
    <recommendedName>
        <fullName evidence="1">Retrotransposon Copia-like N-terminal domain-containing protein</fullName>
    </recommendedName>
</protein>
<organism evidence="2 3">
    <name type="scientific">Cardamine amara subsp. amara</name>
    <dbReference type="NCBI Taxonomy" id="228776"/>
    <lineage>
        <taxon>Eukaryota</taxon>
        <taxon>Viridiplantae</taxon>
        <taxon>Streptophyta</taxon>
        <taxon>Embryophyta</taxon>
        <taxon>Tracheophyta</taxon>
        <taxon>Spermatophyta</taxon>
        <taxon>Magnoliopsida</taxon>
        <taxon>eudicotyledons</taxon>
        <taxon>Gunneridae</taxon>
        <taxon>Pentapetalae</taxon>
        <taxon>rosids</taxon>
        <taxon>malvids</taxon>
        <taxon>Brassicales</taxon>
        <taxon>Brassicaceae</taxon>
        <taxon>Cardamineae</taxon>
        <taxon>Cardamine</taxon>
    </lineage>
</organism>
<gene>
    <name evidence="2" type="ORF">V5N11_030099</name>
</gene>
<dbReference type="EMBL" id="JBANAX010000713">
    <property type="protein sequence ID" value="KAL1196035.1"/>
    <property type="molecule type" value="Genomic_DNA"/>
</dbReference>
<evidence type="ECO:0000259" key="1">
    <source>
        <dbReference type="Pfam" id="PF14244"/>
    </source>
</evidence>
<evidence type="ECO:0000313" key="3">
    <source>
        <dbReference type="Proteomes" id="UP001558713"/>
    </source>
</evidence>
<dbReference type="AlphaFoldDB" id="A0ABD1A3Z7"/>